<keyword evidence="3" id="KW-1185">Reference proteome</keyword>
<name>A0A0B2UYB4_TOXCA</name>
<feature type="compositionally biased region" description="Low complexity" evidence="1">
    <location>
        <begin position="15"/>
        <end position="24"/>
    </location>
</feature>
<dbReference type="Proteomes" id="UP000031036">
    <property type="component" value="Unassembled WGS sequence"/>
</dbReference>
<proteinExistence type="predicted"/>
<feature type="non-terminal residue" evidence="2">
    <location>
        <position position="1"/>
    </location>
</feature>
<organism evidence="2 3">
    <name type="scientific">Toxocara canis</name>
    <name type="common">Canine roundworm</name>
    <dbReference type="NCBI Taxonomy" id="6265"/>
    <lineage>
        <taxon>Eukaryota</taxon>
        <taxon>Metazoa</taxon>
        <taxon>Ecdysozoa</taxon>
        <taxon>Nematoda</taxon>
        <taxon>Chromadorea</taxon>
        <taxon>Rhabditida</taxon>
        <taxon>Spirurina</taxon>
        <taxon>Ascaridomorpha</taxon>
        <taxon>Ascaridoidea</taxon>
        <taxon>Toxocaridae</taxon>
        <taxon>Toxocara</taxon>
    </lineage>
</organism>
<dbReference type="AlphaFoldDB" id="A0A0B2UYB4"/>
<feature type="compositionally biased region" description="Basic and acidic residues" evidence="1">
    <location>
        <begin position="37"/>
        <end position="53"/>
    </location>
</feature>
<reference evidence="2 3" key="1">
    <citation type="submission" date="2014-11" db="EMBL/GenBank/DDBJ databases">
        <title>Genetic blueprint of the zoonotic pathogen Toxocara canis.</title>
        <authorList>
            <person name="Zhu X.-Q."/>
            <person name="Korhonen P.K."/>
            <person name="Cai H."/>
            <person name="Young N.D."/>
            <person name="Nejsum P."/>
            <person name="von Samson-Himmelstjerna G."/>
            <person name="Boag P.R."/>
            <person name="Tan P."/>
            <person name="Li Q."/>
            <person name="Min J."/>
            <person name="Yang Y."/>
            <person name="Wang X."/>
            <person name="Fang X."/>
            <person name="Hall R.S."/>
            <person name="Hofmann A."/>
            <person name="Sternberg P.W."/>
            <person name="Jex A.R."/>
            <person name="Gasser R.B."/>
        </authorList>
    </citation>
    <scope>NUCLEOTIDE SEQUENCE [LARGE SCALE GENOMIC DNA]</scope>
    <source>
        <strain evidence="2">PN_DK_2014</strain>
    </source>
</reference>
<dbReference type="EMBL" id="JPKZ01003018">
    <property type="protein sequence ID" value="KHN73825.1"/>
    <property type="molecule type" value="Genomic_DNA"/>
</dbReference>
<comment type="caution">
    <text evidence="2">The sequence shown here is derived from an EMBL/GenBank/DDBJ whole genome shotgun (WGS) entry which is preliminary data.</text>
</comment>
<gene>
    <name evidence="2" type="ORF">Tcan_09487</name>
</gene>
<accession>A0A0B2UYB4</accession>
<evidence type="ECO:0000313" key="3">
    <source>
        <dbReference type="Proteomes" id="UP000031036"/>
    </source>
</evidence>
<feature type="region of interest" description="Disordered" evidence="1">
    <location>
        <begin position="1"/>
        <end position="54"/>
    </location>
</feature>
<evidence type="ECO:0000313" key="2">
    <source>
        <dbReference type="EMBL" id="KHN73825.1"/>
    </source>
</evidence>
<sequence>SDRMTTVDSAKSRSPRSISSTYSARRSRKAAVNSETGRTDRTEKAHSNNEKDGVLPVWATQRSSWKAREKVRFSCLYRALPIEVNNK</sequence>
<evidence type="ECO:0000256" key="1">
    <source>
        <dbReference type="SAM" id="MobiDB-lite"/>
    </source>
</evidence>
<protein>
    <submittedName>
        <fullName evidence="2">Uncharacterized protein</fullName>
    </submittedName>
</protein>